<dbReference type="InterPro" id="IPR004421">
    <property type="entry name" value="Carbamoyltransferase_HypF"/>
</dbReference>
<evidence type="ECO:0000313" key="14">
    <source>
        <dbReference type="Proteomes" id="UP001366166"/>
    </source>
</evidence>
<dbReference type="AlphaFoldDB" id="A0AAU9EMP6"/>
<feature type="domain" description="Acylphosphatase-like" evidence="11">
    <location>
        <begin position="7"/>
        <end position="94"/>
    </location>
</feature>
<dbReference type="SUPFAM" id="SSF55821">
    <property type="entry name" value="YrdC/RibB"/>
    <property type="match status" value="1"/>
</dbReference>
<dbReference type="InterPro" id="IPR051060">
    <property type="entry name" value="Carbamoyltrans_HypF-like"/>
</dbReference>
<dbReference type="GO" id="GO:0016874">
    <property type="term" value="F:ligase activity"/>
    <property type="evidence" value="ECO:0007669"/>
    <property type="project" value="UniProtKB-UniRule"/>
</dbReference>
<keyword evidence="6" id="KW-0862">Zinc</keyword>
<dbReference type="Pfam" id="PF22521">
    <property type="entry name" value="HypF_C_2"/>
    <property type="match status" value="1"/>
</dbReference>
<dbReference type="RefSeq" id="WP_338600829.1">
    <property type="nucleotide sequence ID" value="NZ_AP028679.1"/>
</dbReference>
<keyword evidence="4" id="KW-0479">Metal-binding</keyword>
<dbReference type="InterPro" id="IPR017945">
    <property type="entry name" value="DHBP_synth_RibB-like_a/b_dom"/>
</dbReference>
<dbReference type="InterPro" id="IPR055128">
    <property type="entry name" value="HypF_C_2"/>
</dbReference>
<dbReference type="EMBL" id="AP028679">
    <property type="protein sequence ID" value="BEQ15829.1"/>
    <property type="molecule type" value="Genomic_DNA"/>
</dbReference>
<feature type="active site" evidence="9">
    <location>
        <position position="22"/>
    </location>
</feature>
<evidence type="ECO:0000256" key="5">
    <source>
        <dbReference type="ARBA" id="ARBA00022771"/>
    </source>
</evidence>
<dbReference type="Gene3D" id="3.30.110.120">
    <property type="match status" value="1"/>
</dbReference>
<dbReference type="PANTHER" id="PTHR42959">
    <property type="entry name" value="CARBAMOYLTRANSFERASE"/>
    <property type="match status" value="1"/>
</dbReference>
<dbReference type="Pfam" id="PF17788">
    <property type="entry name" value="HypF_C"/>
    <property type="match status" value="1"/>
</dbReference>
<dbReference type="KEGG" id="dmp:FAK_28950"/>
<evidence type="ECO:0000256" key="8">
    <source>
        <dbReference type="PIRNR" id="PIRNR006256"/>
    </source>
</evidence>
<dbReference type="GO" id="GO:0003725">
    <property type="term" value="F:double-stranded RNA binding"/>
    <property type="evidence" value="ECO:0007669"/>
    <property type="project" value="InterPro"/>
</dbReference>
<dbReference type="Pfam" id="PF07503">
    <property type="entry name" value="zf-HYPF"/>
    <property type="match status" value="2"/>
</dbReference>
<reference evidence="14" key="1">
    <citation type="journal article" date="2023" name="Arch. Microbiol.">
        <title>Desulfoferula mesophilus gen. nov. sp. nov., a mesophilic sulfate-reducing bacterium isolated from a brackish lake sediment.</title>
        <authorList>
            <person name="Watanabe T."/>
            <person name="Yabe T."/>
            <person name="Tsuji J.M."/>
            <person name="Fukui M."/>
        </authorList>
    </citation>
    <scope>NUCLEOTIDE SEQUENCE [LARGE SCALE GENOMIC DNA]</scope>
    <source>
        <strain evidence="14">12FAK</strain>
    </source>
</reference>
<name>A0AAU9EMP6_9BACT</name>
<evidence type="ECO:0000313" key="13">
    <source>
        <dbReference type="EMBL" id="BEQ15829.1"/>
    </source>
</evidence>
<evidence type="ECO:0000256" key="4">
    <source>
        <dbReference type="ARBA" id="ARBA00022723"/>
    </source>
</evidence>
<evidence type="ECO:0000259" key="12">
    <source>
        <dbReference type="PROSITE" id="PS51163"/>
    </source>
</evidence>
<protein>
    <recommendedName>
        <fullName evidence="8">Carbamoyltransferase</fullName>
        <ecNumber evidence="8">6.2.-.-</ecNumber>
    </recommendedName>
</protein>
<keyword evidence="9" id="KW-0378">Hydrolase</keyword>
<dbReference type="GO" id="GO:0003998">
    <property type="term" value="F:acylphosphatase activity"/>
    <property type="evidence" value="ECO:0007669"/>
    <property type="project" value="UniProtKB-EC"/>
</dbReference>
<dbReference type="InterPro" id="IPR011125">
    <property type="entry name" value="Znf_HypF"/>
</dbReference>
<accession>A0AAU9EMP6</accession>
<dbReference type="EC" id="6.2.-.-" evidence="8"/>
<dbReference type="Pfam" id="PF01300">
    <property type="entry name" value="Sua5_yciO_yrdC"/>
    <property type="match status" value="1"/>
</dbReference>
<sequence length="791" mass="83724">MKQGRARNQARVRGVVQGVGFRPFIYNLARGLGLTGWVENTGAGVELAVQGSAAAVEEFFARLVSQAPPLAAIHGVERGEASLEPGECEFSIRASRPGRRSTLISPDVAVCEACLAEMNDPSDRRHGYAFINCTHCGPRYTIIKDLPYDRPQTTMASFTLCPVCQAEYDDPGDRRFHAQPNACPECGPRLWLADAAGVELDEPEPVAAAARALAQGNVLAIKGLGGFHLAVDAKNPAAVQRLRGRKHREEKPLAVMVPDLAAAQGLAGLDEESALALASRERPIVLASLRPEAGLAPAVAPGNRLLGLMLPYTPLHHLLLAEAARLGLEALVMTSGNISDEPICLDNDEAVCRLGAQAPRGAIADLMLLYDRDIHLRSDDSVVRVVDGALRQVRRSRGFVPSPLVLRPGLVPAGCPPILAVGGHQKNTLCLLREREAFLSQHVGDLDDMRTLEFFELTADHLSRILEASPQVIACDLHPDYLSSQWAARQGLPLVRVQHHHAHAVAVMAEHGLEGRVLGLCLDGTGYGDDGTVWGGELLAASLAGYRRLGRLRTFALPGGEAAVKEPWRVGLALLLEVLGPEDTAKLDIPLLRAHGDKLGLVGRMTAQGINTPRASSLGRLFDGVAALCGLRWEVAYEGQAAVELEQAMEGPSNEGYPLALREHDGLLELDWGPMVEAIVSDALAGATPERVSARFHAGLLAGLAAWVAAGASLAGLRRVCLGGGCFMNATLLGGLPPLLRSAGLEPYSAAQAPSNDGGLSLGQAVIAANARGAGRQGGDVASLRSEEDPA</sequence>
<dbReference type="GO" id="GO:0016743">
    <property type="term" value="F:carboxyl- or carbamoyltransferase activity"/>
    <property type="evidence" value="ECO:0007669"/>
    <property type="project" value="UniProtKB-UniRule"/>
</dbReference>
<dbReference type="InterPro" id="IPR041440">
    <property type="entry name" value="HypF_C"/>
</dbReference>
<organism evidence="13 14">
    <name type="scientific">Desulfoferula mesophila</name>
    <dbReference type="NCBI Taxonomy" id="3058419"/>
    <lineage>
        <taxon>Bacteria</taxon>
        <taxon>Pseudomonadati</taxon>
        <taxon>Thermodesulfobacteriota</taxon>
        <taxon>Desulfarculia</taxon>
        <taxon>Desulfarculales</taxon>
        <taxon>Desulfarculaceae</taxon>
        <taxon>Desulfoferula</taxon>
    </lineage>
</organism>
<dbReference type="PROSITE" id="PS51163">
    <property type="entry name" value="YRDC"/>
    <property type="match status" value="1"/>
</dbReference>
<comment type="pathway">
    <text evidence="1">Protein modification; [NiFe] hydrogenase maturation.</text>
</comment>
<evidence type="ECO:0000256" key="6">
    <source>
        <dbReference type="ARBA" id="ARBA00022833"/>
    </source>
</evidence>
<feature type="domain" description="YrdC-like" evidence="12">
    <location>
        <begin position="203"/>
        <end position="398"/>
    </location>
</feature>
<dbReference type="InterPro" id="IPR001792">
    <property type="entry name" value="Acylphosphatase-like_dom"/>
</dbReference>
<dbReference type="InterPro" id="IPR036046">
    <property type="entry name" value="Acylphosphatase-like_dom_sf"/>
</dbReference>
<dbReference type="InterPro" id="IPR017968">
    <property type="entry name" value="Acylphosphatase_CS"/>
</dbReference>
<comment type="similarity">
    <text evidence="2 8">Belongs to the carbamoyltransferase HypF family.</text>
</comment>
<dbReference type="SUPFAM" id="SSF54975">
    <property type="entry name" value="Acylphosphatase/BLUF domain-like"/>
    <property type="match status" value="1"/>
</dbReference>
<keyword evidence="5" id="KW-0863">Zinc-finger</keyword>
<dbReference type="NCBIfam" id="TIGR00143">
    <property type="entry name" value="hypF"/>
    <property type="match status" value="1"/>
</dbReference>
<keyword evidence="14" id="KW-1185">Reference proteome</keyword>
<comment type="catalytic activity">
    <reaction evidence="7">
        <text>C-terminal L-cysteinyl-[HypE protein] + carbamoyl phosphate + ATP + H2O = C-terminal S-carboxamide-L-cysteinyl-[HypE protein] + AMP + phosphate + diphosphate + H(+)</text>
        <dbReference type="Rhea" id="RHEA:55636"/>
        <dbReference type="Rhea" id="RHEA-COMP:14247"/>
        <dbReference type="Rhea" id="RHEA-COMP:14392"/>
        <dbReference type="ChEBI" id="CHEBI:15377"/>
        <dbReference type="ChEBI" id="CHEBI:15378"/>
        <dbReference type="ChEBI" id="CHEBI:30616"/>
        <dbReference type="ChEBI" id="CHEBI:33019"/>
        <dbReference type="ChEBI" id="CHEBI:43474"/>
        <dbReference type="ChEBI" id="CHEBI:58228"/>
        <dbReference type="ChEBI" id="CHEBI:76913"/>
        <dbReference type="ChEBI" id="CHEBI:139126"/>
        <dbReference type="ChEBI" id="CHEBI:456215"/>
    </reaction>
</comment>
<evidence type="ECO:0000256" key="10">
    <source>
        <dbReference type="SAM" id="MobiDB-lite"/>
    </source>
</evidence>
<evidence type="ECO:0000259" key="11">
    <source>
        <dbReference type="PROSITE" id="PS51160"/>
    </source>
</evidence>
<dbReference type="GO" id="GO:0008270">
    <property type="term" value="F:zinc ion binding"/>
    <property type="evidence" value="ECO:0007669"/>
    <property type="project" value="UniProtKB-KW"/>
</dbReference>
<evidence type="ECO:0000256" key="9">
    <source>
        <dbReference type="PROSITE-ProRule" id="PRU00520"/>
    </source>
</evidence>
<evidence type="ECO:0000256" key="3">
    <source>
        <dbReference type="ARBA" id="ARBA00022598"/>
    </source>
</evidence>
<dbReference type="PROSITE" id="PS51160">
    <property type="entry name" value="ACYLPHOSPHATASE_3"/>
    <property type="match status" value="1"/>
</dbReference>
<dbReference type="GO" id="GO:0051604">
    <property type="term" value="P:protein maturation"/>
    <property type="evidence" value="ECO:0007669"/>
    <property type="project" value="TreeGrafter"/>
</dbReference>
<dbReference type="Pfam" id="PF00708">
    <property type="entry name" value="Acylphosphatase"/>
    <property type="match status" value="1"/>
</dbReference>
<dbReference type="PANTHER" id="PTHR42959:SF1">
    <property type="entry name" value="CARBAMOYLTRANSFERASE HYPF"/>
    <property type="match status" value="1"/>
</dbReference>
<dbReference type="Proteomes" id="UP001366166">
    <property type="component" value="Chromosome"/>
</dbReference>
<dbReference type="Gene3D" id="3.30.420.40">
    <property type="match status" value="1"/>
</dbReference>
<feature type="active site" evidence="9">
    <location>
        <position position="40"/>
    </location>
</feature>
<dbReference type="Gene3D" id="3.30.420.360">
    <property type="match status" value="1"/>
</dbReference>
<evidence type="ECO:0000256" key="2">
    <source>
        <dbReference type="ARBA" id="ARBA00008097"/>
    </source>
</evidence>
<dbReference type="InterPro" id="IPR006070">
    <property type="entry name" value="Sua5-like_dom"/>
</dbReference>
<comment type="catalytic activity">
    <reaction evidence="9">
        <text>an acyl phosphate + H2O = a carboxylate + phosphate + H(+)</text>
        <dbReference type="Rhea" id="RHEA:14965"/>
        <dbReference type="ChEBI" id="CHEBI:15377"/>
        <dbReference type="ChEBI" id="CHEBI:15378"/>
        <dbReference type="ChEBI" id="CHEBI:29067"/>
        <dbReference type="ChEBI" id="CHEBI:43474"/>
        <dbReference type="ChEBI" id="CHEBI:59918"/>
        <dbReference type="EC" id="3.6.1.7"/>
    </reaction>
</comment>
<keyword evidence="3" id="KW-0436">Ligase</keyword>
<gene>
    <name evidence="13" type="primary">hypF</name>
    <name evidence="13" type="ORF">FAK_28950</name>
</gene>
<dbReference type="Gene3D" id="3.90.870.50">
    <property type="match status" value="1"/>
</dbReference>
<feature type="region of interest" description="Disordered" evidence="10">
    <location>
        <begin position="772"/>
        <end position="791"/>
    </location>
</feature>
<dbReference type="PROSITE" id="PS00150">
    <property type="entry name" value="ACYLPHOSPHATASE_1"/>
    <property type="match status" value="1"/>
</dbReference>
<evidence type="ECO:0000256" key="1">
    <source>
        <dbReference type="ARBA" id="ARBA00004711"/>
    </source>
</evidence>
<evidence type="ECO:0000256" key="7">
    <source>
        <dbReference type="ARBA" id="ARBA00048220"/>
    </source>
</evidence>
<dbReference type="PIRSF" id="PIRSF006256">
    <property type="entry name" value="CMPcnvr_hdrg_mat"/>
    <property type="match status" value="1"/>
</dbReference>
<proteinExistence type="inferred from homology"/>